<keyword evidence="5" id="KW-1185">Reference proteome</keyword>
<evidence type="ECO:0000313" key="3">
    <source>
        <dbReference type="EMBL" id="AMU88335.1"/>
    </source>
</evidence>
<dbReference type="AlphaFoldDB" id="A0A0P0DTN7"/>
<accession>A0A0P0DTN7</accession>
<dbReference type="EMBL" id="CP012700">
    <property type="protein sequence ID" value="ALH81408.1"/>
    <property type="molecule type" value="Genomic_DNA"/>
</dbReference>
<dbReference type="PATRIC" id="fig|33050.5.peg.2867"/>
<evidence type="ECO:0008006" key="6">
    <source>
        <dbReference type="Google" id="ProtNLM"/>
    </source>
</evidence>
<evidence type="ECO:0000313" key="4">
    <source>
        <dbReference type="Proteomes" id="UP000058074"/>
    </source>
</evidence>
<proteinExistence type="predicted"/>
<reference evidence="5" key="2">
    <citation type="submission" date="2015-11" db="EMBL/GenBank/DDBJ databases">
        <title>Complete genome sequence of a polyethylene-glycol degrader Sphingopyxis macrogoltabida 203N (NBRC 111659).</title>
        <authorList>
            <person name="Yoshiyuki O."/>
            <person name="Shouta N."/>
            <person name="Nagata Y."/>
            <person name="Numata M."/>
            <person name="Tsuchikane K."/>
            <person name="Hosoyama A."/>
            <person name="Yamazoe A."/>
            <person name="Tsuda M."/>
            <person name="Fujita N."/>
            <person name="Kawai F."/>
        </authorList>
    </citation>
    <scope>NUCLEOTIDE SEQUENCE [LARGE SCALE GENOMIC DNA]</scope>
    <source>
        <strain evidence="5">203N</strain>
    </source>
</reference>
<dbReference type="Proteomes" id="UP000076088">
    <property type="component" value="Chromosome"/>
</dbReference>
<reference evidence="3 5" key="4">
    <citation type="journal article" date="2016" name="Genome Announc.">
        <title>Complete Genome Sequence of Sphingopyxis macrogoltabida Strain 203N (NBRC 111659), a Polyethylene Glycol Degrader.</title>
        <authorList>
            <person name="Ohtsubo Y."/>
            <person name="Nonoyama S."/>
            <person name="Nagata Y."/>
            <person name="Numata M."/>
            <person name="Tsuchikane K."/>
            <person name="Hosoyama A."/>
            <person name="Yamazoe A."/>
            <person name="Tsuda M."/>
            <person name="Fujita N."/>
            <person name="Kawai F."/>
        </authorList>
    </citation>
    <scope>NUCLEOTIDE SEQUENCE [LARGE SCALE GENOMIC DNA]</scope>
    <source>
        <strain evidence="3 5">203N</strain>
    </source>
</reference>
<reference evidence="2 4" key="1">
    <citation type="journal article" date="2015" name="Genome Announc.">
        <title>Complete Genome Sequence of Polypropylene Glycol- and Polyethylene Glycol-Degrading Sphingopyxis macrogoltabida Strain EY-1.</title>
        <authorList>
            <person name="Ohtsubo Y."/>
            <person name="Nagata Y."/>
            <person name="Numata M."/>
            <person name="Tsuchikane K."/>
            <person name="Hosoyama A."/>
            <person name="Yamazoe A."/>
            <person name="Tsuda M."/>
            <person name="Fujita N."/>
            <person name="Kawai F."/>
        </authorList>
    </citation>
    <scope>NUCLEOTIDE SEQUENCE [LARGE SCALE GENOMIC DNA]</scope>
    <source>
        <strain evidence="2 4">EY-1</strain>
    </source>
</reference>
<feature type="chain" id="PRO_5010429892" description="Outer membrane protein beta-barrel domain-containing protein" evidence="1">
    <location>
        <begin position="22"/>
        <end position="152"/>
    </location>
</feature>
<dbReference type="InterPro" id="IPR011250">
    <property type="entry name" value="OMP/PagP_B-barrel"/>
</dbReference>
<protein>
    <recommendedName>
        <fullName evidence="6">Outer membrane protein beta-barrel domain-containing protein</fullName>
    </recommendedName>
</protein>
<keyword evidence="1" id="KW-0732">Signal</keyword>
<evidence type="ECO:0000256" key="1">
    <source>
        <dbReference type="SAM" id="SignalP"/>
    </source>
</evidence>
<dbReference type="RefSeq" id="WP_054588624.1">
    <property type="nucleotide sequence ID" value="NZ_CP009429.1"/>
</dbReference>
<dbReference type="SUPFAM" id="SSF56925">
    <property type="entry name" value="OMPA-like"/>
    <property type="match status" value="1"/>
</dbReference>
<dbReference type="KEGG" id="smag:AN936_13860"/>
<dbReference type="EMBL" id="CP013344">
    <property type="protein sequence ID" value="AMU88335.1"/>
    <property type="molecule type" value="Genomic_DNA"/>
</dbReference>
<reference evidence="3" key="3">
    <citation type="submission" date="2015-11" db="EMBL/GenBank/DDBJ databases">
        <authorList>
            <person name="Yoshiyuki O."/>
        </authorList>
    </citation>
    <scope>NUCLEOTIDE SEQUENCE</scope>
    <source>
        <strain evidence="3">203N</strain>
    </source>
</reference>
<feature type="signal peptide" evidence="1">
    <location>
        <begin position="1"/>
        <end position="21"/>
    </location>
</feature>
<sequence length="152" mass="15610">MKKFAVAAALLSAAVSVPAMAAEGGEARVEVRGGYVTGSGLDDATLGVAAGYDFDLGSTAFAGAEVAGDKVLKDGFDVQFSAGGRLGAKLGDAGKLYATGGYTFSDIDDPYIGAGYQHKFGTNLYGKVEYRHQFIGNFSDFDSFAAGIGFAF</sequence>
<dbReference type="Proteomes" id="UP000058074">
    <property type="component" value="Chromosome"/>
</dbReference>
<dbReference type="OrthoDB" id="7410209at2"/>
<name>A0A0P0DTN7_SPHMC</name>
<evidence type="ECO:0000313" key="5">
    <source>
        <dbReference type="Proteomes" id="UP000076088"/>
    </source>
</evidence>
<gene>
    <name evidence="2" type="ORF">AN936_13860</name>
    <name evidence="3" type="ORF">ATM17_04660</name>
</gene>
<dbReference type="KEGG" id="smaz:LH19_04700"/>
<dbReference type="STRING" id="33050.AN936_13860"/>
<evidence type="ECO:0000313" key="2">
    <source>
        <dbReference type="EMBL" id="ALH81408.1"/>
    </source>
</evidence>
<organism evidence="3 5">
    <name type="scientific">Sphingopyxis macrogoltabida</name>
    <name type="common">Sphingomonas macrogoltabidus</name>
    <dbReference type="NCBI Taxonomy" id="33050"/>
    <lineage>
        <taxon>Bacteria</taxon>
        <taxon>Pseudomonadati</taxon>
        <taxon>Pseudomonadota</taxon>
        <taxon>Alphaproteobacteria</taxon>
        <taxon>Sphingomonadales</taxon>
        <taxon>Sphingomonadaceae</taxon>
        <taxon>Sphingopyxis</taxon>
    </lineage>
</organism>